<feature type="signal peptide" evidence="1">
    <location>
        <begin position="1"/>
        <end position="20"/>
    </location>
</feature>
<reference evidence="2 3" key="1">
    <citation type="submission" date="2018-06" db="EMBL/GenBank/DDBJ databases">
        <title>Sphaerisporangium craniellae sp. nov., isolated from a marine sponge in the South China Sea.</title>
        <authorList>
            <person name="Li L."/>
        </authorList>
    </citation>
    <scope>NUCLEOTIDE SEQUENCE [LARGE SCALE GENOMIC DNA]</scope>
    <source>
        <strain evidence="2 3">CCTCC AA 208026</strain>
    </source>
</reference>
<comment type="caution">
    <text evidence="2">The sequence shown here is derived from an EMBL/GenBank/DDBJ whole genome shotgun (WGS) entry which is preliminary data.</text>
</comment>
<proteinExistence type="predicted"/>
<sequence>MTVLVATALAVLLAPAPAEAAPKDPLSALKKLVAAGRGVSFTEAAGAGESGKPSFTRKGVLRFGKGGIAASDLTSKQIWKESDESSTWNEPERTIRIGTTSYTRGHLIGQQLPPGKTWWKQSPGWTSGVSAMFGNYLNVAEPATLKALLADAERSGSTYEGEISLKKLLKVSPWTRATVWWKVNDKAKVGWRLVVTSSGLPRRLTTYAMGLDGPKEAEVRFTGWGAKVTVKAPPRGAVTTKLVGVDRPPLPPAPKR</sequence>
<gene>
    <name evidence="2" type="ORF">DQ384_09905</name>
</gene>
<evidence type="ECO:0000256" key="1">
    <source>
        <dbReference type="SAM" id="SignalP"/>
    </source>
</evidence>
<accession>A0A367FNJ2</accession>
<dbReference type="AlphaFoldDB" id="A0A367FNJ2"/>
<evidence type="ECO:0008006" key="4">
    <source>
        <dbReference type="Google" id="ProtNLM"/>
    </source>
</evidence>
<protein>
    <recommendedName>
        <fullName evidence="4">LppX_LprAFG lipoprotein</fullName>
    </recommendedName>
</protein>
<organism evidence="2 3">
    <name type="scientific">Sphaerisporangium album</name>
    <dbReference type="NCBI Taxonomy" id="509200"/>
    <lineage>
        <taxon>Bacteria</taxon>
        <taxon>Bacillati</taxon>
        <taxon>Actinomycetota</taxon>
        <taxon>Actinomycetes</taxon>
        <taxon>Streptosporangiales</taxon>
        <taxon>Streptosporangiaceae</taxon>
        <taxon>Sphaerisporangium</taxon>
    </lineage>
</organism>
<keyword evidence="3" id="KW-1185">Reference proteome</keyword>
<evidence type="ECO:0000313" key="3">
    <source>
        <dbReference type="Proteomes" id="UP000253094"/>
    </source>
</evidence>
<feature type="chain" id="PRO_5016578591" description="LppX_LprAFG lipoprotein" evidence="1">
    <location>
        <begin position="21"/>
        <end position="256"/>
    </location>
</feature>
<name>A0A367FNJ2_9ACTN</name>
<keyword evidence="1" id="KW-0732">Signal</keyword>
<dbReference type="EMBL" id="QOIL01000004">
    <property type="protein sequence ID" value="RCG31831.1"/>
    <property type="molecule type" value="Genomic_DNA"/>
</dbReference>
<dbReference type="Proteomes" id="UP000253094">
    <property type="component" value="Unassembled WGS sequence"/>
</dbReference>
<evidence type="ECO:0000313" key="2">
    <source>
        <dbReference type="EMBL" id="RCG31831.1"/>
    </source>
</evidence>